<dbReference type="NCBIfam" id="TIGR00453">
    <property type="entry name" value="ispD"/>
    <property type="match status" value="1"/>
</dbReference>
<dbReference type="HAMAP" id="MF_00108">
    <property type="entry name" value="IspD"/>
    <property type="match status" value="1"/>
</dbReference>
<reference evidence="8 9" key="1">
    <citation type="submission" date="2013-08" db="EMBL/GenBank/DDBJ databases">
        <title>Genome sequencing of Cellulomonas carbonis T26.</title>
        <authorList>
            <person name="Chen F."/>
            <person name="Li Y."/>
            <person name="Wang G."/>
        </authorList>
    </citation>
    <scope>NUCLEOTIDE SEQUENCE [LARGE SCALE GENOMIC DNA]</scope>
    <source>
        <strain evidence="8 9">T26</strain>
    </source>
</reference>
<comment type="pathway">
    <text evidence="2 7">Isoprenoid biosynthesis; isopentenyl diphosphate biosynthesis via DXP pathway; isopentenyl diphosphate from 1-deoxy-D-xylulose 5-phosphate: step 2/6.</text>
</comment>
<comment type="function">
    <text evidence="7">Catalyzes the formation of 4-diphosphocytidyl-2-C-methyl-D-erythritol from CTP and 2-C-methyl-D-erythritol 4-phosphate (MEP).</text>
</comment>
<dbReference type="GO" id="GO:0050518">
    <property type="term" value="F:2-C-methyl-D-erythritol 4-phosphate cytidylyltransferase activity"/>
    <property type="evidence" value="ECO:0007669"/>
    <property type="project" value="UniProtKB-UniRule"/>
</dbReference>
<name>A0A0A0BVH0_9CELL</name>
<dbReference type="PANTHER" id="PTHR32125">
    <property type="entry name" value="2-C-METHYL-D-ERYTHRITOL 4-PHOSPHATE CYTIDYLYLTRANSFERASE, CHLOROPLASTIC"/>
    <property type="match status" value="1"/>
</dbReference>
<keyword evidence="9" id="KW-1185">Reference proteome</keyword>
<evidence type="ECO:0000256" key="1">
    <source>
        <dbReference type="ARBA" id="ARBA00001282"/>
    </source>
</evidence>
<accession>A0A0A0BVH0</accession>
<dbReference type="GO" id="GO:0019288">
    <property type="term" value="P:isopentenyl diphosphate biosynthetic process, methylerythritol 4-phosphate pathway"/>
    <property type="evidence" value="ECO:0007669"/>
    <property type="project" value="UniProtKB-UniRule"/>
</dbReference>
<dbReference type="InterPro" id="IPR018294">
    <property type="entry name" value="ISPD_synthase_CS"/>
</dbReference>
<dbReference type="Proteomes" id="UP000029839">
    <property type="component" value="Unassembled WGS sequence"/>
</dbReference>
<feature type="site" description="Transition state stabilizer" evidence="7">
    <location>
        <position position="15"/>
    </location>
</feature>
<evidence type="ECO:0000256" key="6">
    <source>
        <dbReference type="ARBA" id="ARBA00023229"/>
    </source>
</evidence>
<dbReference type="UniPathway" id="UPA00056">
    <property type="reaction ID" value="UER00093"/>
</dbReference>
<dbReference type="EC" id="2.7.7.60" evidence="7"/>
<evidence type="ECO:0000313" key="8">
    <source>
        <dbReference type="EMBL" id="KGM11144.1"/>
    </source>
</evidence>
<dbReference type="InterPro" id="IPR029044">
    <property type="entry name" value="Nucleotide-diphossugar_trans"/>
</dbReference>
<comment type="similarity">
    <text evidence="3 7">Belongs to the IspD/TarI cytidylyltransferase family. IspD subfamily.</text>
</comment>
<protein>
    <recommendedName>
        <fullName evidence="7">2-C-methyl-D-erythritol 4-phosphate cytidylyltransferase</fullName>
        <ecNumber evidence="7">2.7.7.60</ecNumber>
    </recommendedName>
    <alternativeName>
        <fullName evidence="7">4-diphosphocytidyl-2C-methyl-D-erythritol synthase</fullName>
    </alternativeName>
    <alternativeName>
        <fullName evidence="7">MEP cytidylyltransferase</fullName>
        <shortName evidence="7">MCT</shortName>
    </alternativeName>
</protein>
<feature type="site" description="Positions MEP for the nucleophilic attack" evidence="7">
    <location>
        <position position="169"/>
    </location>
</feature>
<evidence type="ECO:0000256" key="4">
    <source>
        <dbReference type="ARBA" id="ARBA00022679"/>
    </source>
</evidence>
<dbReference type="Pfam" id="PF01128">
    <property type="entry name" value="IspD"/>
    <property type="match status" value="1"/>
</dbReference>
<dbReference type="InterPro" id="IPR034683">
    <property type="entry name" value="IspD/TarI"/>
</dbReference>
<evidence type="ECO:0000256" key="3">
    <source>
        <dbReference type="ARBA" id="ARBA00009789"/>
    </source>
</evidence>
<proteinExistence type="inferred from homology"/>
<keyword evidence="4 7" id="KW-0808">Transferase</keyword>
<dbReference type="SUPFAM" id="SSF53448">
    <property type="entry name" value="Nucleotide-diphospho-sugar transferases"/>
    <property type="match status" value="1"/>
</dbReference>
<keyword evidence="5 7" id="KW-0548">Nucleotidyltransferase</keyword>
<feature type="site" description="Transition state stabilizer" evidence="7">
    <location>
        <position position="22"/>
    </location>
</feature>
<keyword evidence="6 7" id="KW-0414">Isoprene biosynthesis</keyword>
<dbReference type="Gene3D" id="3.90.550.10">
    <property type="entry name" value="Spore Coat Polysaccharide Biosynthesis Protein SpsA, Chain A"/>
    <property type="match status" value="1"/>
</dbReference>
<feature type="site" description="Positions MEP for the nucleophilic attack" evidence="7">
    <location>
        <position position="229"/>
    </location>
</feature>
<gene>
    <name evidence="7" type="primary">ispD</name>
    <name evidence="8" type="ORF">N868_10070</name>
</gene>
<evidence type="ECO:0000313" key="9">
    <source>
        <dbReference type="Proteomes" id="UP000029839"/>
    </source>
</evidence>
<dbReference type="PANTHER" id="PTHR32125:SF4">
    <property type="entry name" value="2-C-METHYL-D-ERYTHRITOL 4-PHOSPHATE CYTIDYLYLTRANSFERASE, CHLOROPLASTIC"/>
    <property type="match status" value="1"/>
</dbReference>
<comment type="catalytic activity">
    <reaction evidence="1 7">
        <text>2-C-methyl-D-erythritol 4-phosphate + CTP + H(+) = 4-CDP-2-C-methyl-D-erythritol + diphosphate</text>
        <dbReference type="Rhea" id="RHEA:13429"/>
        <dbReference type="ChEBI" id="CHEBI:15378"/>
        <dbReference type="ChEBI" id="CHEBI:33019"/>
        <dbReference type="ChEBI" id="CHEBI:37563"/>
        <dbReference type="ChEBI" id="CHEBI:57823"/>
        <dbReference type="ChEBI" id="CHEBI:58262"/>
        <dbReference type="EC" id="2.7.7.60"/>
    </reaction>
</comment>
<dbReference type="AlphaFoldDB" id="A0A0A0BVH0"/>
<reference evidence="8 9" key="2">
    <citation type="journal article" date="2015" name="Stand. Genomic Sci.">
        <title>Draft genome sequence of Cellulomonas carbonis T26(T) and comparative analysis of six Cellulomonas genomes.</title>
        <authorList>
            <person name="Zhuang W."/>
            <person name="Zhang S."/>
            <person name="Xia X."/>
            <person name="Wang G."/>
        </authorList>
    </citation>
    <scope>NUCLEOTIDE SEQUENCE [LARGE SCALE GENOMIC DNA]</scope>
    <source>
        <strain evidence="8 9">T26</strain>
    </source>
</reference>
<evidence type="ECO:0000256" key="7">
    <source>
        <dbReference type="HAMAP-Rule" id="MF_00108"/>
    </source>
</evidence>
<organism evidence="8 9">
    <name type="scientific">Cellulomonas carbonis T26</name>
    <dbReference type="NCBI Taxonomy" id="947969"/>
    <lineage>
        <taxon>Bacteria</taxon>
        <taxon>Bacillati</taxon>
        <taxon>Actinomycetota</taxon>
        <taxon>Actinomycetes</taxon>
        <taxon>Micrococcales</taxon>
        <taxon>Cellulomonadaceae</taxon>
        <taxon>Cellulomonas</taxon>
    </lineage>
</organism>
<evidence type="ECO:0000256" key="5">
    <source>
        <dbReference type="ARBA" id="ARBA00022695"/>
    </source>
</evidence>
<dbReference type="OrthoDB" id="9802561at2"/>
<evidence type="ECO:0000256" key="2">
    <source>
        <dbReference type="ARBA" id="ARBA00004787"/>
    </source>
</evidence>
<dbReference type="RefSeq" id="WP_043605438.1">
    <property type="nucleotide sequence ID" value="NZ_AXCY01000029.1"/>
</dbReference>
<dbReference type="EMBL" id="AXCY01000029">
    <property type="protein sequence ID" value="KGM11144.1"/>
    <property type="molecule type" value="Genomic_DNA"/>
</dbReference>
<sequence length="260" mass="25924">MRVAVVLTAAGSGSRLGHALPKALVPAGGVPLVRHALDRLLSSGVVDEVVVTVPGEHRSAVEDALAGAGGGAHRSVDTSEEAAGDAPAVPVRCVVGGATRQASVAAGLAALSPDVDLVLVHDAARALTPGAVTARVVEAVRAGASAVVPVVPVTDSVVQVDDGVTPVDRATLRAVQTPQGFDRRVLDEAHAAARGRAGDESSAATDDASLCVALGVPVTVVDGHPDAFKVTTGQDLALAELLLAGSRPARGGRHRLRGDA</sequence>
<comment type="caution">
    <text evidence="8">The sequence shown here is derived from an EMBL/GenBank/DDBJ whole genome shotgun (WGS) entry which is preliminary data.</text>
</comment>
<dbReference type="PROSITE" id="PS01295">
    <property type="entry name" value="ISPD"/>
    <property type="match status" value="1"/>
</dbReference>
<dbReference type="InterPro" id="IPR001228">
    <property type="entry name" value="IspD"/>
</dbReference>
<dbReference type="InterPro" id="IPR050088">
    <property type="entry name" value="IspD/TarI_cytidylyltransf_bact"/>
</dbReference>